<feature type="region of interest" description="Disordered" evidence="1">
    <location>
        <begin position="1"/>
        <end position="34"/>
    </location>
</feature>
<evidence type="ECO:0000313" key="2">
    <source>
        <dbReference type="EMBL" id="EHJ15074.1"/>
    </source>
</evidence>
<sequence length="34" mass="4044">RKAIRQRRASRKKRGSSNQKKAYTKLARIEQKNS</sequence>
<accession>G5IYA9</accession>
<reference evidence="2 3" key="1">
    <citation type="journal article" date="2011" name="Front. Microbiol.">
        <title>Two Strains of Crocosphaera watsonii with Highly Conserved Genomes are Distinguished by Strain-Specific Features.</title>
        <authorList>
            <person name="Bench S.R."/>
            <person name="Ilikchyan I.N."/>
            <person name="Tripp H.J."/>
            <person name="Zehr J.P."/>
        </authorList>
    </citation>
    <scope>NUCLEOTIDE SEQUENCE [LARGE SCALE GENOMIC DNA]</scope>
    <source>
        <strain evidence="2 3">WH 0003</strain>
    </source>
</reference>
<organism evidence="2 3">
    <name type="scientific">Crocosphaera watsonii WH 0003</name>
    <dbReference type="NCBI Taxonomy" id="423471"/>
    <lineage>
        <taxon>Bacteria</taxon>
        <taxon>Bacillati</taxon>
        <taxon>Cyanobacteriota</taxon>
        <taxon>Cyanophyceae</taxon>
        <taxon>Oscillatoriophycideae</taxon>
        <taxon>Chroococcales</taxon>
        <taxon>Aphanothecaceae</taxon>
        <taxon>Crocosphaera</taxon>
    </lineage>
</organism>
<feature type="compositionally biased region" description="Basic residues" evidence="1">
    <location>
        <begin position="1"/>
        <end position="15"/>
    </location>
</feature>
<dbReference type="AlphaFoldDB" id="G5IYA9"/>
<evidence type="ECO:0000256" key="1">
    <source>
        <dbReference type="SAM" id="MobiDB-lite"/>
    </source>
</evidence>
<protein>
    <submittedName>
        <fullName evidence="2">Transposase-like protein, IS200/IS605 family</fullName>
    </submittedName>
</protein>
<dbReference type="EMBL" id="AESD01000041">
    <property type="protein sequence ID" value="EHJ15074.1"/>
    <property type="molecule type" value="Genomic_DNA"/>
</dbReference>
<gene>
    <name evidence="2" type="ORF">CWATWH0003_0262b2</name>
</gene>
<feature type="non-terminal residue" evidence="2">
    <location>
        <position position="1"/>
    </location>
</feature>
<evidence type="ECO:0000313" key="3">
    <source>
        <dbReference type="Proteomes" id="UP000003477"/>
    </source>
</evidence>
<name>G5IYA9_CROWT</name>
<dbReference type="Proteomes" id="UP000003477">
    <property type="component" value="Unassembled WGS sequence"/>
</dbReference>
<proteinExistence type="predicted"/>
<comment type="caution">
    <text evidence="2">The sequence shown here is derived from an EMBL/GenBank/DDBJ whole genome shotgun (WGS) entry which is preliminary data.</text>
</comment>